<dbReference type="InterPro" id="IPR023346">
    <property type="entry name" value="Lysozyme-like_dom_sf"/>
</dbReference>
<evidence type="ECO:0008006" key="4">
    <source>
        <dbReference type="Google" id="ProtNLM"/>
    </source>
</evidence>
<dbReference type="OrthoDB" id="17373at2759"/>
<accession>A0A8J6ERK1</accession>
<keyword evidence="3" id="KW-1185">Reference proteome</keyword>
<feature type="signal peptide" evidence="1">
    <location>
        <begin position="1"/>
        <end position="15"/>
    </location>
</feature>
<sequence length="94" mass="10690">MKIFIILILSAFASGIRLDKCTVMQKIRASGLVGMKGYRLGDYMCVFYYTSYYDTRLNNSPTEYGMCQIASKWWCDNGRTPSPRNLCGKKCSGM</sequence>
<dbReference type="AlphaFoldDB" id="A0A8J6ERK1"/>
<proteinExistence type="predicted"/>
<dbReference type="Pfam" id="PF00062">
    <property type="entry name" value="Lys"/>
    <property type="match status" value="1"/>
</dbReference>
<reference evidence="2" key="1">
    <citation type="thesis" date="2020" institute="ProQuest LLC" country="789 East Eisenhower Parkway, Ann Arbor, MI, USA">
        <title>Comparative Genomics and Chromosome Evolution.</title>
        <authorList>
            <person name="Mudd A.B."/>
        </authorList>
    </citation>
    <scope>NUCLEOTIDE SEQUENCE</scope>
    <source>
        <strain evidence="2">HN-11 Male</strain>
        <tissue evidence="2">Kidney and liver</tissue>
    </source>
</reference>
<dbReference type="InterPro" id="IPR001916">
    <property type="entry name" value="Glyco_hydro_22"/>
</dbReference>
<dbReference type="Proteomes" id="UP000770717">
    <property type="component" value="Unassembled WGS sequence"/>
</dbReference>
<dbReference type="PROSITE" id="PS51348">
    <property type="entry name" value="GLYCOSYL_HYDROL_F22_2"/>
    <property type="match status" value="1"/>
</dbReference>
<keyword evidence="1" id="KW-0732">Signal</keyword>
<dbReference type="EMBL" id="WNTK01000013">
    <property type="protein sequence ID" value="KAG9474267.1"/>
    <property type="molecule type" value="Genomic_DNA"/>
</dbReference>
<organism evidence="2 3">
    <name type="scientific">Eleutherodactylus coqui</name>
    <name type="common">Puerto Rican coqui</name>
    <dbReference type="NCBI Taxonomy" id="57060"/>
    <lineage>
        <taxon>Eukaryota</taxon>
        <taxon>Metazoa</taxon>
        <taxon>Chordata</taxon>
        <taxon>Craniata</taxon>
        <taxon>Vertebrata</taxon>
        <taxon>Euteleostomi</taxon>
        <taxon>Amphibia</taxon>
        <taxon>Batrachia</taxon>
        <taxon>Anura</taxon>
        <taxon>Neobatrachia</taxon>
        <taxon>Hyloidea</taxon>
        <taxon>Eleutherodactylidae</taxon>
        <taxon>Eleutherodactylinae</taxon>
        <taxon>Eleutherodactylus</taxon>
        <taxon>Eleutherodactylus</taxon>
    </lineage>
</organism>
<evidence type="ECO:0000313" key="3">
    <source>
        <dbReference type="Proteomes" id="UP000770717"/>
    </source>
</evidence>
<evidence type="ECO:0000256" key="1">
    <source>
        <dbReference type="SAM" id="SignalP"/>
    </source>
</evidence>
<dbReference type="PANTHER" id="PTHR11407">
    <property type="entry name" value="LYSOZYME C"/>
    <property type="match status" value="1"/>
</dbReference>
<dbReference type="PANTHER" id="PTHR11407:SF69">
    <property type="entry name" value="LYSOZYME C, MILK ISOZYME"/>
    <property type="match status" value="1"/>
</dbReference>
<evidence type="ECO:0000313" key="2">
    <source>
        <dbReference type="EMBL" id="KAG9474267.1"/>
    </source>
</evidence>
<dbReference type="SUPFAM" id="SSF53955">
    <property type="entry name" value="Lysozyme-like"/>
    <property type="match status" value="1"/>
</dbReference>
<gene>
    <name evidence="2" type="ORF">GDO78_004532</name>
</gene>
<feature type="chain" id="PRO_5035213534" description="Lysozyme" evidence="1">
    <location>
        <begin position="16"/>
        <end position="94"/>
    </location>
</feature>
<name>A0A8J6ERK1_ELECQ</name>
<protein>
    <recommendedName>
        <fullName evidence="4">Lysozyme</fullName>
    </recommendedName>
</protein>
<dbReference type="GO" id="GO:0003796">
    <property type="term" value="F:lysozyme activity"/>
    <property type="evidence" value="ECO:0007669"/>
    <property type="project" value="TreeGrafter"/>
</dbReference>
<dbReference type="SMART" id="SM00263">
    <property type="entry name" value="LYZ1"/>
    <property type="match status" value="1"/>
</dbReference>
<comment type="caution">
    <text evidence="2">The sequence shown here is derived from an EMBL/GenBank/DDBJ whole genome shotgun (WGS) entry which is preliminary data.</text>
</comment>
<dbReference type="Gene3D" id="1.10.530.10">
    <property type="match status" value="1"/>
</dbReference>